<reference evidence="2" key="1">
    <citation type="submission" date="2020-03" db="EMBL/GenBank/DDBJ databases">
        <title>Genome of Pelagibius litoralis DSM 21314T.</title>
        <authorList>
            <person name="Wang G."/>
        </authorList>
    </citation>
    <scope>NUCLEOTIDE SEQUENCE</scope>
    <source>
        <strain evidence="2">DSM 21314</strain>
    </source>
</reference>
<accession>A0A967F0P3</accession>
<sequence length="170" mass="19311">MTEESGEEATDRAAVSTQRLTDITLDDSAVIRRSPEVEHERAVAIYDLLEENAFVPVGDFSGPYHLHLSISENRLLWDIRTEAQESLGIVTLPLTPFRKVVKDYFMVCETYYEAIKTASPARIEAIDMGRRGLHNDGSELLQERLQGKIEIDFQTARRLFTLICVLQIRG</sequence>
<dbReference type="InterPro" id="IPR008321">
    <property type="entry name" value="UCP032146"/>
</dbReference>
<gene>
    <name evidence="2" type="ORF">HBA54_19740</name>
</gene>
<keyword evidence="3" id="KW-1185">Reference proteome</keyword>
<dbReference type="Pfam" id="PF06793">
    <property type="entry name" value="UPF0262"/>
    <property type="match status" value="1"/>
</dbReference>
<comment type="similarity">
    <text evidence="1">Belongs to the UPF0262 family.</text>
</comment>
<dbReference type="Proteomes" id="UP000761264">
    <property type="component" value="Unassembled WGS sequence"/>
</dbReference>
<evidence type="ECO:0000256" key="1">
    <source>
        <dbReference type="HAMAP-Rule" id="MF_00678"/>
    </source>
</evidence>
<organism evidence="2 3">
    <name type="scientific">Pelagibius litoralis</name>
    <dbReference type="NCBI Taxonomy" id="374515"/>
    <lineage>
        <taxon>Bacteria</taxon>
        <taxon>Pseudomonadati</taxon>
        <taxon>Pseudomonadota</taxon>
        <taxon>Alphaproteobacteria</taxon>
        <taxon>Rhodospirillales</taxon>
        <taxon>Rhodovibrionaceae</taxon>
        <taxon>Pelagibius</taxon>
    </lineage>
</organism>
<dbReference type="PIRSF" id="PIRSF032146">
    <property type="entry name" value="UCP032146"/>
    <property type="match status" value="1"/>
</dbReference>
<dbReference type="NCBIfam" id="NF002769">
    <property type="entry name" value="PRK02853.1"/>
    <property type="match status" value="1"/>
</dbReference>
<evidence type="ECO:0000313" key="2">
    <source>
        <dbReference type="EMBL" id="NIA70836.1"/>
    </source>
</evidence>
<protein>
    <recommendedName>
        <fullName evidence="1">UPF0262 protein HBA54_19740</fullName>
    </recommendedName>
</protein>
<dbReference type="RefSeq" id="WP_167227855.1">
    <property type="nucleotide sequence ID" value="NZ_JAAQPH010000016.1"/>
</dbReference>
<name>A0A967F0P3_9PROT</name>
<dbReference type="EMBL" id="JAAQPH010000016">
    <property type="protein sequence ID" value="NIA70836.1"/>
    <property type="molecule type" value="Genomic_DNA"/>
</dbReference>
<evidence type="ECO:0000313" key="3">
    <source>
        <dbReference type="Proteomes" id="UP000761264"/>
    </source>
</evidence>
<dbReference type="HAMAP" id="MF_00678">
    <property type="entry name" value="UPF0262"/>
    <property type="match status" value="1"/>
</dbReference>
<dbReference type="AlphaFoldDB" id="A0A967F0P3"/>
<proteinExistence type="inferred from homology"/>
<comment type="caution">
    <text evidence="2">The sequence shown here is derived from an EMBL/GenBank/DDBJ whole genome shotgun (WGS) entry which is preliminary data.</text>
</comment>